<dbReference type="Proteomes" id="UP000037482">
    <property type="component" value="Unassembled WGS sequence"/>
</dbReference>
<dbReference type="NCBIfam" id="TIGR02646">
    <property type="entry name" value="retron system putative HNH endonuclease"/>
    <property type="match status" value="1"/>
</dbReference>
<evidence type="ECO:0000313" key="2">
    <source>
        <dbReference type="Proteomes" id="UP000037482"/>
    </source>
</evidence>
<evidence type="ECO:0000313" key="1">
    <source>
        <dbReference type="EMBL" id="KMU51520.1"/>
    </source>
</evidence>
<dbReference type="InterPro" id="IPR013467">
    <property type="entry name" value="HNH78-like"/>
</dbReference>
<dbReference type="AlphaFoldDB" id="A0A656VI13"/>
<name>A0A656VI13_SERMA</name>
<dbReference type="NCBIfam" id="NF041761">
    <property type="entry name" value="PtuB"/>
    <property type="match status" value="1"/>
</dbReference>
<comment type="caution">
    <text evidence="1">The sequence shown here is derived from an EMBL/GenBank/DDBJ whole genome shotgun (WGS) entry which is preliminary data.</text>
</comment>
<dbReference type="InterPro" id="IPR053575">
    <property type="entry name" value="Retron_Ec78_HNH_endo"/>
</dbReference>
<reference evidence="1 2" key="1">
    <citation type="submission" date="2015-06" db="EMBL/GenBank/DDBJ databases">
        <title>Draft Genome of Serratia marcescens Strain AH0650_Sm1.</title>
        <authorList>
            <person name="Wan Y."/>
            <person name="Gorrie C."/>
            <person name="Holt K."/>
        </authorList>
    </citation>
    <scope>NUCLEOTIDE SEQUENCE [LARGE SCALE GENOMIC DNA]</scope>
    <source>
        <strain evidence="1 2">AH0650_Sm1</strain>
    </source>
</reference>
<dbReference type="EMBL" id="LFJS01000012">
    <property type="protein sequence ID" value="KMU51520.1"/>
    <property type="molecule type" value="Genomic_DNA"/>
</dbReference>
<proteinExistence type="predicted"/>
<sequence>MHKLTRCDAPLVLNEFDHNIHNWDDHFKSRHKALVWEKIFEMQGHYCAYCECKLDSSDPEKTHLEHFRQKGKAEYRHLTFEWTNIFGSCCNGERCGRHKDKSNISSENIVKMDEEDPEDYFIFLSTGAVGIRDGLSPVEAERAENTLRAFNLNPRRGGVKNERERVIKTHDYMIKEMIGLMNELKDDGGLEFLIEIRDSYIERVTTEKGPFVTAIKHVLISNWERAV</sequence>
<accession>A0A656VI13</accession>
<gene>
    <name evidence="1" type="ORF">AB868_02263</name>
</gene>
<organism evidence="1 2">
    <name type="scientific">Serratia marcescens</name>
    <dbReference type="NCBI Taxonomy" id="615"/>
    <lineage>
        <taxon>Bacteria</taxon>
        <taxon>Pseudomonadati</taxon>
        <taxon>Pseudomonadota</taxon>
        <taxon>Gammaproteobacteria</taxon>
        <taxon>Enterobacterales</taxon>
        <taxon>Yersiniaceae</taxon>
        <taxon>Serratia</taxon>
    </lineage>
</organism>
<evidence type="ECO:0008006" key="3">
    <source>
        <dbReference type="Google" id="ProtNLM"/>
    </source>
</evidence>
<protein>
    <recommendedName>
        <fullName evidence="3">TIGR02646 family protein</fullName>
    </recommendedName>
</protein>
<dbReference type="RefSeq" id="WP_072070350.1">
    <property type="nucleotide sequence ID" value="NZ_JBAJWF010000001.1"/>
</dbReference>